<gene>
    <name evidence="9" type="ORF">FIV42_11275</name>
</gene>
<evidence type="ECO:0000256" key="3">
    <source>
        <dbReference type="ARBA" id="ARBA00022525"/>
    </source>
</evidence>
<dbReference type="OrthoDB" id="8832761at2"/>
<feature type="chain" id="PRO_5030106370" description="Receptor L-domain domain-containing protein" evidence="7">
    <location>
        <begin position="26"/>
        <end position="497"/>
    </location>
</feature>
<feature type="domain" description="Receptor L-domain" evidence="8">
    <location>
        <begin position="72"/>
        <end position="159"/>
    </location>
</feature>
<dbReference type="SUPFAM" id="SSF52058">
    <property type="entry name" value="L domain-like"/>
    <property type="match status" value="4"/>
</dbReference>
<keyword evidence="3" id="KW-0964">Secreted</keyword>
<proteinExistence type="predicted"/>
<keyword evidence="4 7" id="KW-0732">Signal</keyword>
<reference evidence="9 10" key="1">
    <citation type="submission" date="2019-06" db="EMBL/GenBank/DDBJ databases">
        <title>Persicimonas caeni gen. nov., sp. nov., a predatory bacterium isolated from solar saltern.</title>
        <authorList>
            <person name="Wang S."/>
        </authorList>
    </citation>
    <scope>NUCLEOTIDE SEQUENCE [LARGE SCALE GENOMIC DNA]</scope>
    <source>
        <strain evidence="9 10">YN101</strain>
    </source>
</reference>
<evidence type="ECO:0000256" key="7">
    <source>
        <dbReference type="SAM" id="SignalP"/>
    </source>
</evidence>
<feature type="domain" description="Receptor L-domain" evidence="8">
    <location>
        <begin position="300"/>
        <end position="386"/>
    </location>
</feature>
<dbReference type="InterPro" id="IPR000494">
    <property type="entry name" value="Rcpt_L-dom"/>
</dbReference>
<evidence type="ECO:0000256" key="4">
    <source>
        <dbReference type="ARBA" id="ARBA00022729"/>
    </source>
</evidence>
<accession>A0A4Y6PSS8</accession>
<dbReference type="Pfam" id="PF01030">
    <property type="entry name" value="Recep_L_domain"/>
    <property type="match status" value="2"/>
</dbReference>
<dbReference type="PANTHER" id="PTHR31018:SF3">
    <property type="entry name" value="RECEPTOR PROTEIN-TYROSINE KINASE"/>
    <property type="match status" value="1"/>
</dbReference>
<organism evidence="9 10">
    <name type="scientific">Persicimonas caeni</name>
    <dbReference type="NCBI Taxonomy" id="2292766"/>
    <lineage>
        <taxon>Bacteria</taxon>
        <taxon>Deltaproteobacteria</taxon>
        <taxon>Bradymonadales</taxon>
        <taxon>Bradymonadaceae</taxon>
        <taxon>Persicimonas</taxon>
    </lineage>
</organism>
<evidence type="ECO:0000313" key="10">
    <source>
        <dbReference type="Proteomes" id="UP000315995"/>
    </source>
</evidence>
<evidence type="ECO:0000256" key="2">
    <source>
        <dbReference type="ARBA" id="ARBA00022512"/>
    </source>
</evidence>
<evidence type="ECO:0000259" key="8">
    <source>
        <dbReference type="Pfam" id="PF01030"/>
    </source>
</evidence>
<evidence type="ECO:0000313" key="9">
    <source>
        <dbReference type="EMBL" id="QDG51300.1"/>
    </source>
</evidence>
<dbReference type="GO" id="GO:0030313">
    <property type="term" value="C:cell envelope"/>
    <property type="evidence" value="ECO:0007669"/>
    <property type="project" value="UniProtKB-SubCell"/>
</dbReference>
<dbReference type="InterPro" id="IPR051648">
    <property type="entry name" value="CWI-Assembly_Regulator"/>
</dbReference>
<name>A0A4Y6PSS8_PERCE</name>
<evidence type="ECO:0000256" key="1">
    <source>
        <dbReference type="ARBA" id="ARBA00004191"/>
    </source>
</evidence>
<dbReference type="EMBL" id="CP041186">
    <property type="protein sequence ID" value="QDG51300.1"/>
    <property type="molecule type" value="Genomic_DNA"/>
</dbReference>
<dbReference type="AlphaFoldDB" id="A0A4Y6PSS8"/>
<dbReference type="InterPro" id="IPR036941">
    <property type="entry name" value="Rcpt_L-dom_sf"/>
</dbReference>
<keyword evidence="5" id="KW-0325">Glycoprotein</keyword>
<feature type="region of interest" description="Disordered" evidence="6">
    <location>
        <begin position="25"/>
        <end position="45"/>
    </location>
</feature>
<accession>A0A5B8Y4E5</accession>
<keyword evidence="2" id="KW-0134">Cell wall</keyword>
<protein>
    <recommendedName>
        <fullName evidence="8">Receptor L-domain domain-containing protein</fullName>
    </recommendedName>
</protein>
<evidence type="ECO:0000256" key="5">
    <source>
        <dbReference type="ARBA" id="ARBA00023180"/>
    </source>
</evidence>
<comment type="subcellular location">
    <subcellularLocation>
        <location evidence="1">Secreted</location>
        <location evidence="1">Cell wall</location>
    </subcellularLocation>
</comment>
<dbReference type="PANTHER" id="PTHR31018">
    <property type="entry name" value="SPORULATION-SPECIFIC PROTEIN-RELATED"/>
    <property type="match status" value="1"/>
</dbReference>
<dbReference type="Proteomes" id="UP000315995">
    <property type="component" value="Chromosome"/>
</dbReference>
<sequence>MGQLSTWVALLLTTTLLAFSVGCKSAPNSPPPSTDKTTKGATLHPPTRAKCVFPGGLVFTDDEQLDEFRHTNCTSIEGDLTIRGPKVTRITPLLELTDLRGTLRIVDTEKLENTDGLQNLERIDGSLIVERNQRLVELSWLDQLEELQGNLVIQSNPALESLPKLKTYEAPIGGDLRITDNPSLASLTGLEAIWRVEGDVVLRGLPVPSVEPIIPLIQIDGSVTLSDLPNVRGIDLTFGTIGGDLVLSGEMGFLPDCVIEHWRKANAQTIVKGTVFVDARNSTFVIDDSADMQHIRDFSCERTRGSIYVVGVDTTDLSTLGSLRQIEGDLVIRSNTHLESLAGLENLEAVGGDLHITHNPNLFSARQLNKLTRVEGELRFEKLPKLAAITGHAQLETVGRGLVIAENDSLTHLQAFRSLETVRGDLRIDSNWRLESIAQLDPKTITGDLRISHNPVLGSLGSLGRQTKVLGRVSIYPHTNLPEEQTQRFAKERSEAE</sequence>
<dbReference type="Gene3D" id="3.80.20.20">
    <property type="entry name" value="Receptor L-domain"/>
    <property type="match status" value="3"/>
</dbReference>
<feature type="signal peptide" evidence="7">
    <location>
        <begin position="1"/>
        <end position="25"/>
    </location>
</feature>
<evidence type="ECO:0000256" key="6">
    <source>
        <dbReference type="SAM" id="MobiDB-lite"/>
    </source>
</evidence>
<keyword evidence="10" id="KW-1185">Reference proteome</keyword>